<organism evidence="2 3">
    <name type="scientific">Mesohalobacter halotolerans</name>
    <dbReference type="NCBI Taxonomy" id="1883405"/>
    <lineage>
        <taxon>Bacteria</taxon>
        <taxon>Pseudomonadati</taxon>
        <taxon>Bacteroidota</taxon>
        <taxon>Flavobacteriia</taxon>
        <taxon>Flavobacteriales</taxon>
        <taxon>Flavobacteriaceae</taxon>
        <taxon>Mesohalobacter</taxon>
    </lineage>
</organism>
<dbReference type="Pfam" id="PF01541">
    <property type="entry name" value="GIY-YIG"/>
    <property type="match status" value="1"/>
</dbReference>
<feature type="domain" description="GIY-YIG" evidence="1">
    <location>
        <begin position="1"/>
        <end position="77"/>
    </location>
</feature>
<name>A0A4U5TTM1_9FLAO</name>
<dbReference type="PROSITE" id="PS50164">
    <property type="entry name" value="GIY_YIG"/>
    <property type="match status" value="1"/>
</dbReference>
<dbReference type="CDD" id="cd10449">
    <property type="entry name" value="GIY-YIG_SLX1_like"/>
    <property type="match status" value="1"/>
</dbReference>
<comment type="caution">
    <text evidence="2">The sequence shown here is derived from an EMBL/GenBank/DDBJ whole genome shotgun (WGS) entry which is preliminary data.</text>
</comment>
<reference evidence="2 3" key="1">
    <citation type="submission" date="2019-04" db="EMBL/GenBank/DDBJ databases">
        <title>Psychroflexus halotolerans sp. nov., isolated from a marine solar saltern.</title>
        <authorList>
            <person name="Feng X."/>
        </authorList>
    </citation>
    <scope>NUCLEOTIDE SEQUENCE [LARGE SCALE GENOMIC DNA]</scope>
    <source>
        <strain evidence="2 3">WDS2C27</strain>
    </source>
</reference>
<evidence type="ECO:0000259" key="1">
    <source>
        <dbReference type="PROSITE" id="PS50164"/>
    </source>
</evidence>
<dbReference type="SUPFAM" id="SSF82771">
    <property type="entry name" value="GIY-YIG endonuclease"/>
    <property type="match status" value="1"/>
</dbReference>
<dbReference type="AlphaFoldDB" id="A0A4U5TTM1"/>
<sequence length="82" mass="9878">MKYHTYILYSSSLDKYYIGYTSISLEERLKKHNANHKGFTGRTTDWLVVYFERFDTKQEAYAREREIKSKKSRKFIEKLIAG</sequence>
<evidence type="ECO:0000313" key="3">
    <source>
        <dbReference type="Proteomes" id="UP000306552"/>
    </source>
</evidence>
<keyword evidence="3" id="KW-1185">Reference proteome</keyword>
<dbReference type="InterPro" id="IPR000305">
    <property type="entry name" value="GIY-YIG_endonuc"/>
</dbReference>
<dbReference type="RefSeq" id="WP_138931730.1">
    <property type="nucleotide sequence ID" value="NZ_SWMU01000002.1"/>
</dbReference>
<gene>
    <name evidence="2" type="ORF">FCN74_06240</name>
</gene>
<proteinExistence type="predicted"/>
<accession>A0A4U5TTM1</accession>
<dbReference type="EMBL" id="SWMU01000002">
    <property type="protein sequence ID" value="TKS56628.1"/>
    <property type="molecule type" value="Genomic_DNA"/>
</dbReference>
<dbReference type="Proteomes" id="UP000306552">
    <property type="component" value="Unassembled WGS sequence"/>
</dbReference>
<evidence type="ECO:0000313" key="2">
    <source>
        <dbReference type="EMBL" id="TKS56628.1"/>
    </source>
</evidence>
<dbReference type="OrthoDB" id="1203060at2"/>
<dbReference type="InterPro" id="IPR035901">
    <property type="entry name" value="GIY-YIG_endonuc_sf"/>
</dbReference>
<dbReference type="Gene3D" id="3.40.1440.10">
    <property type="entry name" value="GIY-YIG endonuclease"/>
    <property type="match status" value="1"/>
</dbReference>
<protein>
    <submittedName>
        <fullName evidence="2">GIY-YIG nuclease family protein</fullName>
    </submittedName>
</protein>